<dbReference type="AlphaFoldDB" id="A0A3S1AE89"/>
<dbReference type="Proteomes" id="UP000276103">
    <property type="component" value="Unassembled WGS sequence"/>
</dbReference>
<sequence>MGLSIVRYLVELHGGTVYAESPGEGLGTTIIFRLPLSSTIKDNWLPSDSGVRALRENLESPIEHLPSLEGLRVLVVDDEADMRKLLMTMLEGYGAQVTAATSAQDALSILTSNPGIYDVLLSDIGMMSQDGYSLIRQVRSLTAEAGGQIPAAALTGYVRDEECQEAYLAGFQMHMAKPIDLSQLVIMVANLAGRGKN</sequence>
<protein>
    <recommendedName>
        <fullName evidence="4">Response regulatory domain-containing protein</fullName>
    </recommendedName>
</protein>
<dbReference type="PANTHER" id="PTHR43547">
    <property type="entry name" value="TWO-COMPONENT HISTIDINE KINASE"/>
    <property type="match status" value="1"/>
</dbReference>
<keyword evidence="2" id="KW-0902">Two-component regulatory system</keyword>
<evidence type="ECO:0000313" key="6">
    <source>
        <dbReference type="Proteomes" id="UP000276103"/>
    </source>
</evidence>
<dbReference type="EMBL" id="RSCM01000002">
    <property type="protein sequence ID" value="RUS99113.1"/>
    <property type="molecule type" value="Genomic_DNA"/>
</dbReference>
<accession>A0A3S1AE89</accession>
<evidence type="ECO:0000313" key="5">
    <source>
        <dbReference type="EMBL" id="RUS99113.1"/>
    </source>
</evidence>
<proteinExistence type="predicted"/>
<keyword evidence="6" id="KW-1185">Reference proteome</keyword>
<evidence type="ECO:0000256" key="2">
    <source>
        <dbReference type="ARBA" id="ARBA00023012"/>
    </source>
</evidence>
<feature type="domain" description="Response regulatory" evidence="4">
    <location>
        <begin position="72"/>
        <end position="192"/>
    </location>
</feature>
<dbReference type="SUPFAM" id="SSF55874">
    <property type="entry name" value="ATPase domain of HSP90 chaperone/DNA topoisomerase II/histidine kinase"/>
    <property type="match status" value="1"/>
</dbReference>
<dbReference type="InterPro" id="IPR001789">
    <property type="entry name" value="Sig_transdc_resp-reg_receiver"/>
</dbReference>
<dbReference type="Gene3D" id="3.40.50.2300">
    <property type="match status" value="1"/>
</dbReference>
<dbReference type="Pfam" id="PF00072">
    <property type="entry name" value="Response_reg"/>
    <property type="match status" value="1"/>
</dbReference>
<feature type="modified residue" description="4-aspartylphosphate" evidence="3">
    <location>
        <position position="123"/>
    </location>
</feature>
<dbReference type="PANTHER" id="PTHR43547:SF2">
    <property type="entry name" value="HYBRID SIGNAL TRANSDUCTION HISTIDINE KINASE C"/>
    <property type="match status" value="1"/>
</dbReference>
<reference evidence="5 6" key="1">
    <citation type="journal article" date="2019" name="Genome Biol. Evol.">
        <title>Day and night: Metabolic profiles and evolutionary relationships of six axenic non-marine cyanobacteria.</title>
        <authorList>
            <person name="Will S.E."/>
            <person name="Henke P."/>
            <person name="Boedeker C."/>
            <person name="Huang S."/>
            <person name="Brinkmann H."/>
            <person name="Rohde M."/>
            <person name="Jarek M."/>
            <person name="Friedl T."/>
            <person name="Seufert S."/>
            <person name="Schumacher M."/>
            <person name="Overmann J."/>
            <person name="Neumann-Schaal M."/>
            <person name="Petersen J."/>
        </authorList>
    </citation>
    <scope>NUCLEOTIDE SEQUENCE [LARGE SCALE GENOMIC DNA]</scope>
    <source>
        <strain evidence="5 6">SAG 1403-4b</strain>
    </source>
</reference>
<dbReference type="InterPro" id="IPR011006">
    <property type="entry name" value="CheY-like_superfamily"/>
</dbReference>
<dbReference type="InterPro" id="IPR036890">
    <property type="entry name" value="HATPase_C_sf"/>
</dbReference>
<keyword evidence="1 3" id="KW-0597">Phosphoprotein</keyword>
<dbReference type="Gene3D" id="3.30.565.10">
    <property type="entry name" value="Histidine kinase-like ATPase, C-terminal domain"/>
    <property type="match status" value="1"/>
</dbReference>
<dbReference type="SMART" id="SM00448">
    <property type="entry name" value="REC"/>
    <property type="match status" value="1"/>
</dbReference>
<dbReference type="GO" id="GO:0000155">
    <property type="term" value="F:phosphorelay sensor kinase activity"/>
    <property type="evidence" value="ECO:0007669"/>
    <property type="project" value="TreeGrafter"/>
</dbReference>
<evidence type="ECO:0000256" key="1">
    <source>
        <dbReference type="ARBA" id="ARBA00022553"/>
    </source>
</evidence>
<evidence type="ECO:0000259" key="4">
    <source>
        <dbReference type="PROSITE" id="PS50110"/>
    </source>
</evidence>
<dbReference type="PROSITE" id="PS50110">
    <property type="entry name" value="RESPONSE_REGULATORY"/>
    <property type="match status" value="1"/>
</dbReference>
<dbReference type="SUPFAM" id="SSF52172">
    <property type="entry name" value="CheY-like"/>
    <property type="match status" value="1"/>
</dbReference>
<comment type="caution">
    <text evidence="5">The sequence shown here is derived from an EMBL/GenBank/DDBJ whole genome shotgun (WGS) entry which is preliminary data.</text>
</comment>
<organism evidence="5 6">
    <name type="scientific">Trichormus variabilis SAG 1403-4b</name>
    <dbReference type="NCBI Taxonomy" id="447716"/>
    <lineage>
        <taxon>Bacteria</taxon>
        <taxon>Bacillati</taxon>
        <taxon>Cyanobacteriota</taxon>
        <taxon>Cyanophyceae</taxon>
        <taxon>Nostocales</taxon>
        <taxon>Nostocaceae</taxon>
        <taxon>Trichormus</taxon>
    </lineage>
</organism>
<evidence type="ECO:0000256" key="3">
    <source>
        <dbReference type="PROSITE-ProRule" id="PRU00169"/>
    </source>
</evidence>
<gene>
    <name evidence="5" type="ORF">DSM107003_11320</name>
</gene>
<name>A0A3S1AE89_ANAVA</name>